<feature type="domain" description="Amidohydrolase-related" evidence="3">
    <location>
        <begin position="308"/>
        <end position="418"/>
    </location>
</feature>
<dbReference type="PANTHER" id="PTHR42717:SF1">
    <property type="entry name" value="IMIDAZOLONEPROPIONASE AND RELATED AMIDOHYDROLASES"/>
    <property type="match status" value="1"/>
</dbReference>
<feature type="binding site" evidence="1">
    <location>
        <position position="259"/>
    </location>
    <ligand>
        <name>Zn(2+)</name>
        <dbReference type="ChEBI" id="CHEBI:29105"/>
        <label>2</label>
    </ligand>
</feature>
<dbReference type="EMBL" id="FQUS01000001">
    <property type="protein sequence ID" value="SHE48320.1"/>
    <property type="molecule type" value="Genomic_DNA"/>
</dbReference>
<protein>
    <submittedName>
        <fullName evidence="4">Dihydroorotase</fullName>
    </submittedName>
</protein>
<feature type="binding site" evidence="1">
    <location>
        <position position="108"/>
    </location>
    <ligand>
        <name>Zn(2+)</name>
        <dbReference type="ChEBI" id="CHEBI:29105"/>
        <label>1</label>
    </ligand>
</feature>
<dbReference type="SUPFAM" id="SSF51338">
    <property type="entry name" value="Composite domain of metallo-dependent hydrolases"/>
    <property type="match status" value="1"/>
</dbReference>
<dbReference type="GO" id="GO:0019213">
    <property type="term" value="F:deacetylase activity"/>
    <property type="evidence" value="ECO:0007669"/>
    <property type="project" value="InterPro"/>
</dbReference>
<evidence type="ECO:0000256" key="2">
    <source>
        <dbReference type="PIRSR" id="PIRSR039004-2"/>
    </source>
</evidence>
<dbReference type="SUPFAM" id="SSF51556">
    <property type="entry name" value="Metallo-dependent hydrolases"/>
    <property type="match status" value="1"/>
</dbReference>
<evidence type="ECO:0000313" key="4">
    <source>
        <dbReference type="EMBL" id="SHE48320.1"/>
    </source>
</evidence>
<dbReference type="GO" id="GO:0016810">
    <property type="term" value="F:hydrolase activity, acting on carbon-nitrogen (but not peptide) bonds"/>
    <property type="evidence" value="ECO:0007669"/>
    <property type="project" value="InterPro"/>
</dbReference>
<dbReference type="PANTHER" id="PTHR42717">
    <property type="entry name" value="DIHYDROOROTASE-RELATED"/>
    <property type="match status" value="1"/>
</dbReference>
<feature type="binding site" evidence="1">
    <location>
        <position position="322"/>
    </location>
    <ligand>
        <name>Zn(2+)</name>
        <dbReference type="ChEBI" id="CHEBI:29105"/>
        <label>1</label>
    </ligand>
</feature>
<dbReference type="NCBIfam" id="NF006689">
    <property type="entry name" value="PRK09237.1"/>
    <property type="match status" value="1"/>
</dbReference>
<keyword evidence="1" id="KW-0479">Metal-binding</keyword>
<accession>A0A1M4TV23</accession>
<gene>
    <name evidence="4" type="ORF">SAMN05443144_101395</name>
</gene>
<dbReference type="InterPro" id="IPR011059">
    <property type="entry name" value="Metal-dep_hydrolase_composite"/>
</dbReference>
<dbReference type="AlphaFoldDB" id="A0A1M4TV23"/>
<feature type="binding site" evidence="1">
    <location>
        <position position="106"/>
    </location>
    <ligand>
        <name>Zn(2+)</name>
        <dbReference type="ChEBI" id="CHEBI:29105"/>
        <label>1</label>
    </ligand>
</feature>
<dbReference type="Gene3D" id="2.30.40.10">
    <property type="entry name" value="Urease, subunit C, domain 1"/>
    <property type="match status" value="1"/>
</dbReference>
<dbReference type="Gene3D" id="3.20.20.140">
    <property type="entry name" value="Metal-dependent hydrolases"/>
    <property type="match status" value="1"/>
</dbReference>
<dbReference type="Pfam" id="PF01979">
    <property type="entry name" value="Amidohydro_1"/>
    <property type="match status" value="1"/>
</dbReference>
<dbReference type="InterPro" id="IPR020043">
    <property type="entry name" value="Deacetylase_Atu3266-like"/>
</dbReference>
<proteinExistence type="predicted"/>
<keyword evidence="1" id="KW-0862">Zinc</keyword>
<dbReference type="STRING" id="1194090.SAMN05443144_101395"/>
<sequence length="432" mass="47042">METRTMTKQNCLSDYSDCLRKIYIFLVSALVLLVCGPGQGAQAQKYDLLIKGGHVIDPKNDIDRPMDLAVRDGQIARLGDDIPGDSSGKVIDARGLYVTPGLIDIHAHTYYGTEPNRSYSNGFNALPPDGFTFRAGVTTVVDAGGAGWRNFTHFKNQVIERADTRVLAFLNIVGDGMSGLPEQNLDDMNPRMTALAARRNPEIVGVKIAHYSGPGWEAYQRAVSAGKQSEIPVMVDIGGAVPLDTLFLEVLRPGDIYTHAFGGASGDEQAVVYDNGNLREGMMEARKRGLIFDVGHGGGSFSFSTAIPAFEQGLKPTTFSTDLHTGSMNDGMKNMANLLSKYLNIGMSMQEVIEASTWKPAQVIRREELGHLSKGAVADIAVFKLREGTFGFVDAREQKIEGTQKLQAELTIRAGKVVWDLNGLSVPQWKEQ</sequence>
<dbReference type="PIRSF" id="PIRSF039004">
    <property type="entry name" value="ADE_EF_0837"/>
    <property type="match status" value="1"/>
</dbReference>
<name>A0A1M4TV23_9BACT</name>
<feature type="binding site" description="via carbamate group" evidence="1">
    <location>
        <position position="207"/>
    </location>
    <ligand>
        <name>Zn(2+)</name>
        <dbReference type="ChEBI" id="CHEBI:29105"/>
        <label>2</label>
    </ligand>
</feature>
<reference evidence="4 5" key="1">
    <citation type="submission" date="2016-11" db="EMBL/GenBank/DDBJ databases">
        <authorList>
            <person name="Jaros S."/>
            <person name="Januszkiewicz K."/>
            <person name="Wedrychowicz H."/>
        </authorList>
    </citation>
    <scope>NUCLEOTIDE SEQUENCE [LARGE SCALE GENOMIC DNA]</scope>
    <source>
        <strain evidence="4 5">DSM 21986</strain>
    </source>
</reference>
<evidence type="ECO:0000259" key="3">
    <source>
        <dbReference type="Pfam" id="PF01979"/>
    </source>
</evidence>
<keyword evidence="5" id="KW-1185">Reference proteome</keyword>
<evidence type="ECO:0000313" key="5">
    <source>
        <dbReference type="Proteomes" id="UP000184041"/>
    </source>
</evidence>
<dbReference type="InterPro" id="IPR032466">
    <property type="entry name" value="Metal_Hydrolase"/>
</dbReference>
<feature type="binding site" description="via carbamate group" evidence="1">
    <location>
        <position position="207"/>
    </location>
    <ligand>
        <name>Zn(2+)</name>
        <dbReference type="ChEBI" id="CHEBI:29105"/>
        <label>1</label>
    </ligand>
</feature>
<feature type="modified residue" description="N6-carboxylysine" evidence="2">
    <location>
        <position position="207"/>
    </location>
</feature>
<dbReference type="Proteomes" id="UP000184041">
    <property type="component" value="Unassembled WGS sequence"/>
</dbReference>
<dbReference type="GO" id="GO:0046872">
    <property type="term" value="F:metal ion binding"/>
    <property type="evidence" value="ECO:0007669"/>
    <property type="project" value="UniProtKB-KW"/>
</dbReference>
<organism evidence="4 5">
    <name type="scientific">Fodinibius roseus</name>
    <dbReference type="NCBI Taxonomy" id="1194090"/>
    <lineage>
        <taxon>Bacteria</taxon>
        <taxon>Pseudomonadati</taxon>
        <taxon>Balneolota</taxon>
        <taxon>Balneolia</taxon>
        <taxon>Balneolales</taxon>
        <taxon>Balneolaceae</taxon>
        <taxon>Fodinibius</taxon>
    </lineage>
</organism>
<evidence type="ECO:0000256" key="1">
    <source>
        <dbReference type="PIRSR" id="PIRSR039004-1"/>
    </source>
</evidence>
<dbReference type="InterPro" id="IPR006680">
    <property type="entry name" value="Amidohydro-rel"/>
</dbReference>